<proteinExistence type="predicted"/>
<dbReference type="Proteomes" id="UP001150581">
    <property type="component" value="Unassembled WGS sequence"/>
</dbReference>
<keyword evidence="2" id="KW-1185">Reference proteome</keyword>
<gene>
    <name evidence="1" type="ORF">LPJ66_007164</name>
</gene>
<accession>A0ACC1IDC7</accession>
<comment type="caution">
    <text evidence="1">The sequence shown here is derived from an EMBL/GenBank/DDBJ whole genome shotgun (WGS) entry which is preliminary data.</text>
</comment>
<dbReference type="EMBL" id="JANBPG010001236">
    <property type="protein sequence ID" value="KAJ1891006.1"/>
    <property type="molecule type" value="Genomic_DNA"/>
</dbReference>
<evidence type="ECO:0000313" key="1">
    <source>
        <dbReference type="EMBL" id="KAJ1891006.1"/>
    </source>
</evidence>
<evidence type="ECO:0000313" key="2">
    <source>
        <dbReference type="Proteomes" id="UP001150581"/>
    </source>
</evidence>
<feature type="non-terminal residue" evidence="1">
    <location>
        <position position="103"/>
    </location>
</feature>
<organism evidence="1 2">
    <name type="scientific">Kickxella alabastrina</name>
    <dbReference type="NCBI Taxonomy" id="61397"/>
    <lineage>
        <taxon>Eukaryota</taxon>
        <taxon>Fungi</taxon>
        <taxon>Fungi incertae sedis</taxon>
        <taxon>Zoopagomycota</taxon>
        <taxon>Kickxellomycotina</taxon>
        <taxon>Kickxellomycetes</taxon>
        <taxon>Kickxellales</taxon>
        <taxon>Kickxellaceae</taxon>
        <taxon>Kickxella</taxon>
    </lineage>
</organism>
<reference evidence="1" key="1">
    <citation type="submission" date="2022-07" db="EMBL/GenBank/DDBJ databases">
        <title>Phylogenomic reconstructions and comparative analyses of Kickxellomycotina fungi.</title>
        <authorList>
            <person name="Reynolds N.K."/>
            <person name="Stajich J.E."/>
            <person name="Barry K."/>
            <person name="Grigoriev I.V."/>
            <person name="Crous P."/>
            <person name="Smith M.E."/>
        </authorList>
    </citation>
    <scope>NUCLEOTIDE SEQUENCE</scope>
    <source>
        <strain evidence="1">Benny 63K</strain>
    </source>
</reference>
<sequence length="103" mass="11171">MHPKCMLVAHQSPIVLLKMAHINSPLASGTEGALISVSEDGNVVLWDISDGRCISRVRTPLQNIRPASINLQTVDYQSAAEDLLFVTGEGHVAYVLSYPSLEL</sequence>
<protein>
    <submittedName>
        <fullName evidence="1">Uncharacterized protein</fullName>
    </submittedName>
</protein>
<name>A0ACC1IDC7_9FUNG</name>